<evidence type="ECO:0000259" key="3">
    <source>
        <dbReference type="Pfam" id="PF26079"/>
    </source>
</evidence>
<feature type="domain" description="Baseplate J-like C-terminal" evidence="3">
    <location>
        <begin position="263"/>
        <end position="343"/>
    </location>
</feature>
<comment type="similarity">
    <text evidence="1">Belongs to the Mu gp47/PBSX XkdT family.</text>
</comment>
<dbReference type="InterPro" id="IPR058531">
    <property type="entry name" value="Baseplate_J_M"/>
</dbReference>
<evidence type="ECO:0000313" key="5">
    <source>
        <dbReference type="Proteomes" id="UP000092024"/>
    </source>
</evidence>
<reference evidence="4 5" key="1">
    <citation type="submission" date="2016-05" db="EMBL/GenBank/DDBJ databases">
        <title>Paenibacillus oryzae. sp. nov., isolated from the rice root.</title>
        <authorList>
            <person name="Zhang J."/>
            <person name="Zhang X."/>
        </authorList>
    </citation>
    <scope>NUCLEOTIDE SEQUENCE [LARGE SCALE GENOMIC DNA]</scope>
    <source>
        <strain evidence="4 5">1DrF-4</strain>
    </source>
</reference>
<dbReference type="InterPro" id="IPR058530">
    <property type="entry name" value="Baseplate_J-like_C"/>
</dbReference>
<dbReference type="AlphaFoldDB" id="A0A1A5YAI1"/>
<dbReference type="Pfam" id="PF26079">
    <property type="entry name" value="Baseplate_J_C"/>
    <property type="match status" value="1"/>
</dbReference>
<dbReference type="InterPro" id="IPR052399">
    <property type="entry name" value="Phage_Baseplate_Assmbl_Protein"/>
</dbReference>
<dbReference type="Pfam" id="PF26078">
    <property type="entry name" value="Baseplate_J_M"/>
    <property type="match status" value="1"/>
</dbReference>
<gene>
    <name evidence="4" type="ORF">A7K91_01870</name>
</gene>
<dbReference type="RefSeq" id="WP_068687250.1">
    <property type="nucleotide sequence ID" value="NZ_LYPA01000080.1"/>
</dbReference>
<name>A0A1A5YAI1_9BACL</name>
<accession>A0A1A5YAI1</accession>
<evidence type="ECO:0000313" key="4">
    <source>
        <dbReference type="EMBL" id="OBR62390.1"/>
    </source>
</evidence>
<comment type="caution">
    <text evidence="4">The sequence shown here is derived from an EMBL/GenBank/DDBJ whole genome shotgun (WGS) entry which is preliminary data.</text>
</comment>
<dbReference type="Proteomes" id="UP000092024">
    <property type="component" value="Unassembled WGS sequence"/>
</dbReference>
<proteinExistence type="inferred from homology"/>
<dbReference type="PANTHER" id="PTHR37829">
    <property type="entry name" value="PHAGE-LIKE ELEMENT PBSX PROTEIN XKDT"/>
    <property type="match status" value="1"/>
</dbReference>
<dbReference type="STRING" id="1844972.A7K91_01870"/>
<feature type="domain" description="Baseplate J-like central" evidence="2">
    <location>
        <begin position="183"/>
        <end position="253"/>
    </location>
</feature>
<sequence length="345" mass="36419">MHEAQTYEAILNRMLDRIPDTIDKREGSIIYDACAPAAAEMAQMYMDMELQLRLGFGTTSSGEYLDLRAADFGLTRRPADAAQRKGSFYSSNNEPLEVPIGSRYSGGGYSYTVSAKLGSGQYVLVCDVAGRGGNVYFGELLPLEFIQGLARAELGELLVPGEDRESDESLRTRYLHRVRNPSSGGNAADYRDWAMGVSGVGDAKVKPLWDGPGTVKVIIVDSNKAPASAVLVAETAEYIETVRPVGAAVTVVSATAAPVVAAARIVLGAGYTLQGVTDAFTAALEAHFRSIAFSASYVSIAAIGVLLLSVAGVQDYSGLTLNGGTGNVPLSDHDIPALANVELEV</sequence>
<evidence type="ECO:0000256" key="1">
    <source>
        <dbReference type="ARBA" id="ARBA00038087"/>
    </source>
</evidence>
<evidence type="ECO:0000259" key="2">
    <source>
        <dbReference type="Pfam" id="PF26078"/>
    </source>
</evidence>
<dbReference type="PANTHER" id="PTHR37829:SF3">
    <property type="entry name" value="PROTEIN JAYE-RELATED"/>
    <property type="match status" value="1"/>
</dbReference>
<protein>
    <submittedName>
        <fullName evidence="4">Baseplate J protein</fullName>
    </submittedName>
</protein>
<dbReference type="OrthoDB" id="2554267at2"/>
<keyword evidence="5" id="KW-1185">Reference proteome</keyword>
<dbReference type="EMBL" id="LYPA01000080">
    <property type="protein sequence ID" value="OBR62390.1"/>
    <property type="molecule type" value="Genomic_DNA"/>
</dbReference>
<organism evidence="4 5">
    <name type="scientific">Paenibacillus oryzae</name>
    <dbReference type="NCBI Taxonomy" id="1844972"/>
    <lineage>
        <taxon>Bacteria</taxon>
        <taxon>Bacillati</taxon>
        <taxon>Bacillota</taxon>
        <taxon>Bacilli</taxon>
        <taxon>Bacillales</taxon>
        <taxon>Paenibacillaceae</taxon>
        <taxon>Paenibacillus</taxon>
    </lineage>
</organism>